<dbReference type="Pfam" id="PF01370">
    <property type="entry name" value="Epimerase"/>
    <property type="match status" value="1"/>
</dbReference>
<keyword evidence="1" id="KW-0560">Oxidoreductase</keyword>
<dbReference type="SUPFAM" id="SSF51735">
    <property type="entry name" value="NAD(P)-binding Rossmann-fold domains"/>
    <property type="match status" value="1"/>
</dbReference>
<gene>
    <name evidence="4" type="ORF">WICPIJ_004736</name>
</gene>
<sequence length="356" mass="39173">MSQAKTVFLTGASGFIALHITNQLLSRGYHVIGTVRSQSKADNIINNFKAIYPDVESKLSFEIVPDISEPTAFDSALQAHPEIQFVLHTASPFSFGLDKGLDEGYLIPATQGTKNILTAVKKYAPQVTNVVVTSSFASIMNFAAHGDSSFVHTEETWNPMEREHATDEITAYIISKKLAEKVAWEFVETEKPNFKLTTVTPPYVLGPQMFEDSLANKTLNTSAEIVNSLLSLPADYSEQVKEPLGTSVDVRDVALLHILPLENPQLAGQRLFPTQANFIGQSILNIIHKEFPELDGKVGKGQPEGAEEYAVKAGLHCDTSKTLQRTGIKAWIPLETTVKDSVAQILHYKKEHPEQA</sequence>
<dbReference type="InterPro" id="IPR036291">
    <property type="entry name" value="NAD(P)-bd_dom_sf"/>
</dbReference>
<reference evidence="4" key="2">
    <citation type="submission" date="2021-01" db="EMBL/GenBank/DDBJ databases">
        <authorList>
            <person name="Schikora-Tamarit M.A."/>
        </authorList>
    </citation>
    <scope>NUCLEOTIDE SEQUENCE</scope>
    <source>
        <strain evidence="4">CBS2887</strain>
    </source>
</reference>
<evidence type="ECO:0000313" key="5">
    <source>
        <dbReference type="Proteomes" id="UP000774326"/>
    </source>
</evidence>
<reference evidence="4" key="1">
    <citation type="journal article" date="2021" name="Open Biol.">
        <title>Shared evolutionary footprints suggest mitochondrial oxidative damage underlies multiple complex I losses in fungi.</title>
        <authorList>
            <person name="Schikora-Tamarit M.A."/>
            <person name="Marcet-Houben M."/>
            <person name="Nosek J."/>
            <person name="Gabaldon T."/>
        </authorList>
    </citation>
    <scope>NUCLEOTIDE SEQUENCE</scope>
    <source>
        <strain evidence="4">CBS2887</strain>
    </source>
</reference>
<dbReference type="OrthoDB" id="2735536at2759"/>
<protein>
    <recommendedName>
        <fullName evidence="3">NAD-dependent epimerase/dehydratase domain-containing protein</fullName>
    </recommendedName>
</protein>
<dbReference type="InterPro" id="IPR001509">
    <property type="entry name" value="Epimerase_deHydtase"/>
</dbReference>
<dbReference type="Proteomes" id="UP000774326">
    <property type="component" value="Unassembled WGS sequence"/>
</dbReference>
<keyword evidence="5" id="KW-1185">Reference proteome</keyword>
<dbReference type="AlphaFoldDB" id="A0A9P8Q5A6"/>
<dbReference type="GO" id="GO:0016616">
    <property type="term" value="F:oxidoreductase activity, acting on the CH-OH group of donors, NAD or NADP as acceptor"/>
    <property type="evidence" value="ECO:0007669"/>
    <property type="project" value="TreeGrafter"/>
</dbReference>
<dbReference type="PANTHER" id="PTHR10366:SF564">
    <property type="entry name" value="STEROL-4-ALPHA-CARBOXYLATE 3-DEHYDROGENASE, DECARBOXYLATING"/>
    <property type="match status" value="1"/>
</dbReference>
<dbReference type="FunFam" id="3.40.50.720:FF:000191">
    <property type="entry name" value="Methylglyoxal reductase (NADPH-dependent)"/>
    <property type="match status" value="1"/>
</dbReference>
<organism evidence="4 5">
    <name type="scientific">Wickerhamomyces pijperi</name>
    <name type="common">Yeast</name>
    <name type="synonym">Pichia pijperi</name>
    <dbReference type="NCBI Taxonomy" id="599730"/>
    <lineage>
        <taxon>Eukaryota</taxon>
        <taxon>Fungi</taxon>
        <taxon>Dikarya</taxon>
        <taxon>Ascomycota</taxon>
        <taxon>Saccharomycotina</taxon>
        <taxon>Saccharomycetes</taxon>
        <taxon>Phaffomycetales</taxon>
        <taxon>Wickerhamomycetaceae</taxon>
        <taxon>Wickerhamomyces</taxon>
    </lineage>
</organism>
<evidence type="ECO:0000256" key="2">
    <source>
        <dbReference type="ARBA" id="ARBA00023445"/>
    </source>
</evidence>
<dbReference type="CDD" id="cd05227">
    <property type="entry name" value="AR_SDR_e"/>
    <property type="match status" value="1"/>
</dbReference>
<evidence type="ECO:0000313" key="4">
    <source>
        <dbReference type="EMBL" id="KAH3684296.1"/>
    </source>
</evidence>
<evidence type="ECO:0000256" key="1">
    <source>
        <dbReference type="ARBA" id="ARBA00023002"/>
    </source>
</evidence>
<dbReference type="PANTHER" id="PTHR10366">
    <property type="entry name" value="NAD DEPENDENT EPIMERASE/DEHYDRATASE"/>
    <property type="match status" value="1"/>
</dbReference>
<proteinExistence type="inferred from homology"/>
<name>A0A9P8Q5A6_WICPI</name>
<evidence type="ECO:0000259" key="3">
    <source>
        <dbReference type="Pfam" id="PF01370"/>
    </source>
</evidence>
<dbReference type="EMBL" id="JAEUBG010002635">
    <property type="protein sequence ID" value="KAH3684296.1"/>
    <property type="molecule type" value="Genomic_DNA"/>
</dbReference>
<dbReference type="InterPro" id="IPR050425">
    <property type="entry name" value="NAD(P)_dehydrat-like"/>
</dbReference>
<accession>A0A9P8Q5A6</accession>
<comment type="similarity">
    <text evidence="2">Belongs to the NAD(P)-dependent epimerase/dehydratase family. Dihydroflavonol-4-reductase subfamily.</text>
</comment>
<comment type="caution">
    <text evidence="4">The sequence shown here is derived from an EMBL/GenBank/DDBJ whole genome shotgun (WGS) entry which is preliminary data.</text>
</comment>
<dbReference type="Gene3D" id="3.40.50.720">
    <property type="entry name" value="NAD(P)-binding Rossmann-like Domain"/>
    <property type="match status" value="1"/>
</dbReference>
<feature type="domain" description="NAD-dependent epimerase/dehydratase" evidence="3">
    <location>
        <begin position="7"/>
        <end position="227"/>
    </location>
</feature>